<dbReference type="OrthoDB" id="3164401at2759"/>
<feature type="compositionally biased region" description="Polar residues" evidence="1">
    <location>
        <begin position="447"/>
        <end position="457"/>
    </location>
</feature>
<feature type="region of interest" description="Disordered" evidence="1">
    <location>
        <begin position="359"/>
        <end position="393"/>
    </location>
</feature>
<feature type="region of interest" description="Disordered" evidence="1">
    <location>
        <begin position="158"/>
        <end position="177"/>
    </location>
</feature>
<dbReference type="AlphaFoldDB" id="A0A0C3B0E7"/>
<dbReference type="HOGENOM" id="CLU_521911_0_0_1"/>
<feature type="compositionally biased region" description="Acidic residues" evidence="1">
    <location>
        <begin position="375"/>
        <end position="388"/>
    </location>
</feature>
<protein>
    <submittedName>
        <fullName evidence="3">Uncharacterized protein</fullName>
    </submittedName>
</protein>
<feature type="region of interest" description="Disordered" evidence="1">
    <location>
        <begin position="494"/>
        <end position="522"/>
    </location>
</feature>
<sequence>MFPYLFLYFHCPLTLVLPSHSLTITKMHFYGLGGYGYTPAFRNESRTSSGSHNRPQRRTTPTIKRISTQVGSKVRRISQSNPSNRRHREYGSKPRLLVRLAWWLDPRRWLAGKVKHAACSPGAPVIPPINMGDALFLESLVRHAEDSSFVQPRASTLPLLHRPSNTPTENTTYGGSMPPDILPTIVYDIVPPEDHGTLAIDSRGMQRTPINNHVIGCTVPTRTNSNMVLLRSPHPPSSYQGLPLGVIHSRPSSQSGCSLATSCYDPHDFPIGSLSESVLSGTTSPLFYRPTRDSILTTPASPVLGEQSVRRKSVRISSLPESPAPAPRAGSLTVSIRTEEGMENLEFPSPPRWSGCWFSDRSNNQTPVPPNALSVEDETSEDGEDYGEYDPTGSDAATTMAHLAQISEKSQESFTESITESGASSSSACRLPIPHMRTFGPHATSFFSSRKNQNPDQVSIHDDSRSRVDMSSDGFDGHKSGMDSVCSAFADVSMNSSPALDDDDPLSDTDSFADPAFRHQLV</sequence>
<evidence type="ECO:0000256" key="1">
    <source>
        <dbReference type="SAM" id="MobiDB-lite"/>
    </source>
</evidence>
<evidence type="ECO:0000313" key="3">
    <source>
        <dbReference type="EMBL" id="KIM25006.1"/>
    </source>
</evidence>
<proteinExistence type="predicted"/>
<evidence type="ECO:0000313" key="4">
    <source>
        <dbReference type="Proteomes" id="UP000054097"/>
    </source>
</evidence>
<feature type="compositionally biased region" description="Basic and acidic residues" evidence="1">
    <location>
        <begin position="459"/>
        <end position="479"/>
    </location>
</feature>
<gene>
    <name evidence="3" type="ORF">M408DRAFT_26594</name>
</gene>
<dbReference type="Proteomes" id="UP000054097">
    <property type="component" value="Unassembled WGS sequence"/>
</dbReference>
<feature type="compositionally biased region" description="Polar residues" evidence="1">
    <location>
        <begin position="46"/>
        <end position="63"/>
    </location>
</feature>
<feature type="region of interest" description="Disordered" evidence="1">
    <location>
        <begin position="43"/>
        <end position="63"/>
    </location>
</feature>
<reference evidence="4" key="2">
    <citation type="submission" date="2015-01" db="EMBL/GenBank/DDBJ databases">
        <title>Evolutionary Origins and Diversification of the Mycorrhizal Mutualists.</title>
        <authorList>
            <consortium name="DOE Joint Genome Institute"/>
            <consortium name="Mycorrhizal Genomics Consortium"/>
            <person name="Kohler A."/>
            <person name="Kuo A."/>
            <person name="Nagy L.G."/>
            <person name="Floudas D."/>
            <person name="Copeland A."/>
            <person name="Barry K.W."/>
            <person name="Cichocki N."/>
            <person name="Veneault-Fourrey C."/>
            <person name="LaButti K."/>
            <person name="Lindquist E.A."/>
            <person name="Lipzen A."/>
            <person name="Lundell T."/>
            <person name="Morin E."/>
            <person name="Murat C."/>
            <person name="Riley R."/>
            <person name="Ohm R."/>
            <person name="Sun H."/>
            <person name="Tunlid A."/>
            <person name="Henrissat B."/>
            <person name="Grigoriev I.V."/>
            <person name="Hibbett D.S."/>
            <person name="Martin F."/>
        </authorList>
    </citation>
    <scope>NUCLEOTIDE SEQUENCE [LARGE SCALE GENOMIC DNA]</scope>
    <source>
        <strain evidence="4">MAFF 305830</strain>
    </source>
</reference>
<keyword evidence="4" id="KW-1185">Reference proteome</keyword>
<feature type="chain" id="PRO_5002172461" evidence="2">
    <location>
        <begin position="22"/>
        <end position="522"/>
    </location>
</feature>
<dbReference type="EMBL" id="KN824318">
    <property type="protein sequence ID" value="KIM25006.1"/>
    <property type="molecule type" value="Genomic_DNA"/>
</dbReference>
<feature type="signal peptide" evidence="2">
    <location>
        <begin position="1"/>
        <end position="21"/>
    </location>
</feature>
<feature type="compositionally biased region" description="Polar residues" evidence="1">
    <location>
        <begin position="163"/>
        <end position="174"/>
    </location>
</feature>
<reference evidence="3 4" key="1">
    <citation type="submission" date="2014-04" db="EMBL/GenBank/DDBJ databases">
        <authorList>
            <consortium name="DOE Joint Genome Institute"/>
            <person name="Kuo A."/>
            <person name="Zuccaro A."/>
            <person name="Kohler A."/>
            <person name="Nagy L.G."/>
            <person name="Floudas D."/>
            <person name="Copeland A."/>
            <person name="Barry K.W."/>
            <person name="Cichocki N."/>
            <person name="Veneault-Fourrey C."/>
            <person name="LaButti K."/>
            <person name="Lindquist E.A."/>
            <person name="Lipzen A."/>
            <person name="Lundell T."/>
            <person name="Morin E."/>
            <person name="Murat C."/>
            <person name="Sun H."/>
            <person name="Tunlid A."/>
            <person name="Henrissat B."/>
            <person name="Grigoriev I.V."/>
            <person name="Hibbett D.S."/>
            <person name="Martin F."/>
            <person name="Nordberg H.P."/>
            <person name="Cantor M.N."/>
            <person name="Hua S.X."/>
        </authorList>
    </citation>
    <scope>NUCLEOTIDE SEQUENCE [LARGE SCALE GENOMIC DNA]</scope>
    <source>
        <strain evidence="3 4">MAFF 305830</strain>
    </source>
</reference>
<organism evidence="3 4">
    <name type="scientific">Serendipita vermifera MAFF 305830</name>
    <dbReference type="NCBI Taxonomy" id="933852"/>
    <lineage>
        <taxon>Eukaryota</taxon>
        <taxon>Fungi</taxon>
        <taxon>Dikarya</taxon>
        <taxon>Basidiomycota</taxon>
        <taxon>Agaricomycotina</taxon>
        <taxon>Agaricomycetes</taxon>
        <taxon>Sebacinales</taxon>
        <taxon>Serendipitaceae</taxon>
        <taxon>Serendipita</taxon>
    </lineage>
</organism>
<accession>A0A0C3B0E7</accession>
<keyword evidence="2" id="KW-0732">Signal</keyword>
<evidence type="ECO:0000256" key="2">
    <source>
        <dbReference type="SAM" id="SignalP"/>
    </source>
</evidence>
<name>A0A0C3B0E7_SERVB</name>
<feature type="region of interest" description="Disordered" evidence="1">
    <location>
        <begin position="447"/>
        <end position="479"/>
    </location>
</feature>